<dbReference type="SUPFAM" id="SSF54160">
    <property type="entry name" value="Chromo domain-like"/>
    <property type="match status" value="1"/>
</dbReference>
<feature type="coiled-coil region" evidence="2">
    <location>
        <begin position="1159"/>
        <end position="1259"/>
    </location>
</feature>
<name>A0A2K0SWD1_9HYPO</name>
<feature type="region of interest" description="Disordered" evidence="3">
    <location>
        <begin position="1379"/>
        <end position="1446"/>
    </location>
</feature>
<dbReference type="OrthoDB" id="3647690at2759"/>
<dbReference type="GO" id="GO:0006338">
    <property type="term" value="P:chromatin remodeling"/>
    <property type="evidence" value="ECO:0007669"/>
    <property type="project" value="UniProtKB-ARBA"/>
</dbReference>
<feature type="compositionally biased region" description="Low complexity" evidence="3">
    <location>
        <begin position="171"/>
        <end position="183"/>
    </location>
</feature>
<feature type="compositionally biased region" description="Basic and acidic residues" evidence="3">
    <location>
        <begin position="355"/>
        <end position="366"/>
    </location>
</feature>
<feature type="region of interest" description="Disordered" evidence="3">
    <location>
        <begin position="1"/>
        <end position="22"/>
    </location>
</feature>
<comment type="caution">
    <text evidence="5">The sequence shown here is derived from an EMBL/GenBank/DDBJ whole genome shotgun (WGS) entry which is preliminary data.</text>
</comment>
<dbReference type="Proteomes" id="UP000236546">
    <property type="component" value="Unassembled WGS sequence"/>
</dbReference>
<dbReference type="PROSITE" id="PS50013">
    <property type="entry name" value="CHROMO_2"/>
    <property type="match status" value="1"/>
</dbReference>
<dbReference type="Gene3D" id="3.40.50.12360">
    <property type="match status" value="1"/>
</dbReference>
<dbReference type="InterPro" id="IPR016197">
    <property type="entry name" value="Chromo-like_dom_sf"/>
</dbReference>
<feature type="region of interest" description="Disordered" evidence="3">
    <location>
        <begin position="750"/>
        <end position="792"/>
    </location>
</feature>
<feature type="region of interest" description="Disordered" evidence="3">
    <location>
        <begin position="593"/>
        <end position="722"/>
    </location>
</feature>
<evidence type="ECO:0000313" key="6">
    <source>
        <dbReference type="Proteomes" id="UP000236546"/>
    </source>
</evidence>
<feature type="region of interest" description="Disordered" evidence="3">
    <location>
        <begin position="79"/>
        <end position="226"/>
    </location>
</feature>
<feature type="domain" description="Chromo" evidence="4">
    <location>
        <begin position="26"/>
        <end position="88"/>
    </location>
</feature>
<sequence length="1446" mass="159718">MPRSRRGAAKKSKNRKPPAEEDLGWYTIKRIIDEKTVRGRVQYFVEWDDNAVTGQAYDPTWSTEVTTLALQEWERVKAQRLQKDRQEQELIDEQLEQQLQPKPASDSEPESDPKEQQGQQSAVQLPDHQERQAQQEPVLDQESDASQPPRPAHRRRPVKVNASQQKRKRSASIASSSSDSSSIRPRKVIRSETCESLCDEPGASLVSSPSISTPSELPDLPDVDISGNRTRAASALIVEIPKNSNINRADYLSVLGSQSTIKSTQSLAELESEDSRVSIVPNSQRTHSGSLEDTDRSWNQNPIPQGLLQSSSRLIQSQPQGCSPESSSRVIPDSLEDPSTSTSQPSGRVTEGEVSEGRIQKLHDTVSSDIPSHQPDRPEEIPEANSHALSPSLSHGTPAACASQLVISSGSSALVITQSDASPRFLTQPPIPPVLEHLESSLTSRIFESPAHPVAEIVSSISSSTPSASDPGASQAAQIVSRHFDILSRPLTESESSGSLPKSQTTPHQPINVRDQSLFSASACLPKTIEFPQPASASGISCLAAATGPQSKPVTPLNTFKVRKMENETPEQTSERIQRRLDAELSAIFRLDEFDGGSTSPESHQTQPNQPSTGVQEEHITPAEEGTSNTNTELPMQSSPLPLGVGPLSIQEKAPSENVEAVSNETEHDNDSVLTTTSGSRPSAPRRSVAEELADIFSPVFGESGSGQPQSVPEPVQAEPIEAEQTTVSLADISRQPEPAYKDIPLLSFTHSNEPLMPEPSSDVTHSEQVHSEPSPTESSASPPAAQPSSATLQQHTVTLPFQASLRQRYNNIIVEYRVPFLEFNRCFSGEDYSEPDPSLVNRINELFNNLLNVCDYPENIVGSDLERLPPAQQAKYCCDANPKFNFIFELLSGIEDHSSILIVARSPELLRLLSHLAESLKMQFSCEAIGRSDVSTGSSSSKLVLALPTEDIDSRDFDVVIGYDHSFRHSSVAQGLSRNPSANRRQLILVLVTTHSIEHIDLHIPEDLPPMERKSVLISTIVRAWNLVESPNHGYQEPHEIAALFLQFLASDEDTPMWDPIPVPEAILDVYVHTQSQLQMPSTISQQDRETGRKRKHNDFDDFDSKRPRVLSIGQISSSIGTGRPPLSDEVKALLESAMPTEDTSRPEVSVNVPQAVLQILAEKFAEYERRIEANDHEAEYKSVISGLEKRLKDYERTAHKMYESQRAALQDRSRFETEKRKIESAMQSATNQSEKEAEKAKQRILELEATVARLIEDPNASNPQDTPLAKSESLLLEAQAKVIYLEKRLENAHKDAEYIRSLYQDAADTASSLKSENNQLRSQNDDLAKKASENFARIHEIQERNTTKLYLDQITELKFQVKEREIELDRAREELRQLKNGRRETRQSSVPRSPRMGMMSPRTISRAYGGPASRGASPASGAGVEGMQFYGQQPGNGRWDHLRG</sequence>
<feature type="region of interest" description="Disordered" evidence="3">
    <location>
        <begin position="266"/>
        <end position="395"/>
    </location>
</feature>
<feature type="compositionally biased region" description="Low complexity" evidence="3">
    <location>
        <begin position="1407"/>
        <end position="1424"/>
    </location>
</feature>
<gene>
    <name evidence="5" type="ORF">TGAMA5MH_10533</name>
</gene>
<feature type="compositionally biased region" description="Low complexity" evidence="3">
    <location>
        <begin position="772"/>
        <end position="792"/>
    </location>
</feature>
<evidence type="ECO:0000259" key="4">
    <source>
        <dbReference type="PROSITE" id="PS50013"/>
    </source>
</evidence>
<protein>
    <recommendedName>
        <fullName evidence="4">Chromo domain-containing protein</fullName>
    </recommendedName>
</protein>
<dbReference type="InterPro" id="IPR038609">
    <property type="entry name" value="HDA1_su2/3_sf"/>
</dbReference>
<evidence type="ECO:0000313" key="5">
    <source>
        <dbReference type="EMBL" id="PNP37592.1"/>
    </source>
</evidence>
<dbReference type="CDD" id="cd00024">
    <property type="entry name" value="CD_CSD"/>
    <property type="match status" value="1"/>
</dbReference>
<evidence type="ECO:0000256" key="3">
    <source>
        <dbReference type="SAM" id="MobiDB-lite"/>
    </source>
</evidence>
<feature type="compositionally biased region" description="Polar residues" evidence="3">
    <location>
        <begin position="597"/>
        <end position="615"/>
    </location>
</feature>
<feature type="region of interest" description="Disordered" evidence="3">
    <location>
        <begin position="1080"/>
        <end position="1102"/>
    </location>
</feature>
<feature type="compositionally biased region" description="Low complexity" evidence="3">
    <location>
        <begin position="204"/>
        <end position="218"/>
    </location>
</feature>
<feature type="compositionally biased region" description="Polar residues" evidence="3">
    <location>
        <begin position="280"/>
        <end position="303"/>
    </location>
</feature>
<dbReference type="EMBL" id="MTYH01000142">
    <property type="protein sequence ID" value="PNP37592.1"/>
    <property type="molecule type" value="Genomic_DNA"/>
</dbReference>
<dbReference type="Gene3D" id="2.40.50.40">
    <property type="match status" value="1"/>
</dbReference>
<proteinExistence type="predicted"/>
<reference evidence="5 6" key="1">
    <citation type="submission" date="2017-02" db="EMBL/GenBank/DDBJ databases">
        <title>Genomes of Trichoderma spp. with biocontrol activity.</title>
        <authorList>
            <person name="Gardiner D."/>
            <person name="Kazan K."/>
            <person name="Vos C."/>
            <person name="Harvey P."/>
        </authorList>
    </citation>
    <scope>NUCLEOTIDE SEQUENCE [LARGE SCALE GENOMIC DNA]</scope>
    <source>
        <strain evidence="5 6">A5MH</strain>
    </source>
</reference>
<feature type="compositionally biased region" description="Basic and acidic residues" evidence="3">
    <location>
        <begin position="79"/>
        <end position="88"/>
    </location>
</feature>
<feature type="compositionally biased region" description="Polar residues" evidence="3">
    <location>
        <begin position="626"/>
        <end position="640"/>
    </location>
</feature>
<feature type="compositionally biased region" description="Polar residues" evidence="3">
    <location>
        <begin position="672"/>
        <end position="681"/>
    </location>
</feature>
<organism evidence="5 6">
    <name type="scientific">Trichoderma gamsii</name>
    <dbReference type="NCBI Taxonomy" id="398673"/>
    <lineage>
        <taxon>Eukaryota</taxon>
        <taxon>Fungi</taxon>
        <taxon>Dikarya</taxon>
        <taxon>Ascomycota</taxon>
        <taxon>Pezizomycotina</taxon>
        <taxon>Sordariomycetes</taxon>
        <taxon>Hypocreomycetidae</taxon>
        <taxon>Hypocreales</taxon>
        <taxon>Hypocreaceae</taxon>
        <taxon>Trichoderma</taxon>
    </lineage>
</organism>
<feature type="region of interest" description="Disordered" evidence="3">
    <location>
        <begin position="491"/>
        <end position="511"/>
    </location>
</feature>
<dbReference type="InterPro" id="IPR000953">
    <property type="entry name" value="Chromo/chromo_shadow_dom"/>
</dbReference>
<feature type="compositionally biased region" description="Low complexity" evidence="3">
    <location>
        <begin position="305"/>
        <end position="320"/>
    </location>
</feature>
<feature type="compositionally biased region" description="Polar residues" evidence="3">
    <location>
        <begin position="337"/>
        <end position="347"/>
    </location>
</feature>
<evidence type="ECO:0000256" key="2">
    <source>
        <dbReference type="SAM" id="Coils"/>
    </source>
</evidence>
<accession>A0A2K0SWD1</accession>
<comment type="subunit">
    <text evidence="1">Component of the NuA4 histone acetyltransferase complex.</text>
</comment>
<evidence type="ECO:0000256" key="1">
    <source>
        <dbReference type="ARBA" id="ARBA00011353"/>
    </source>
</evidence>
<feature type="compositionally biased region" description="Basic residues" evidence="3">
    <location>
        <begin position="1"/>
        <end position="16"/>
    </location>
</feature>
<keyword evidence="2" id="KW-0175">Coiled coil</keyword>
<feature type="compositionally biased region" description="Basic and acidic residues" evidence="3">
    <location>
        <begin position="1379"/>
        <end position="1388"/>
    </location>
</feature>